<feature type="transmembrane region" description="Helical" evidence="8">
    <location>
        <begin position="91"/>
        <end position="109"/>
    </location>
</feature>
<dbReference type="Proteomes" id="UP000823613">
    <property type="component" value="Unassembled WGS sequence"/>
</dbReference>
<evidence type="ECO:0000256" key="8">
    <source>
        <dbReference type="RuleBase" id="RU363032"/>
    </source>
</evidence>
<dbReference type="CDD" id="cd06261">
    <property type="entry name" value="TM_PBP2"/>
    <property type="match status" value="1"/>
</dbReference>
<evidence type="ECO:0000313" key="11">
    <source>
        <dbReference type="Proteomes" id="UP000823613"/>
    </source>
</evidence>
<evidence type="ECO:0000256" key="6">
    <source>
        <dbReference type="ARBA" id="ARBA00022989"/>
    </source>
</evidence>
<evidence type="ECO:0000256" key="1">
    <source>
        <dbReference type="ARBA" id="ARBA00004651"/>
    </source>
</evidence>
<dbReference type="InterPro" id="IPR000515">
    <property type="entry name" value="MetI-like"/>
</dbReference>
<feature type="domain" description="ABC transmembrane type-1" evidence="9">
    <location>
        <begin position="59"/>
        <end position="250"/>
    </location>
</feature>
<evidence type="ECO:0000256" key="4">
    <source>
        <dbReference type="ARBA" id="ARBA00022475"/>
    </source>
</evidence>
<evidence type="ECO:0000256" key="3">
    <source>
        <dbReference type="ARBA" id="ARBA00022448"/>
    </source>
</evidence>
<keyword evidence="5 8" id="KW-0812">Transmembrane</keyword>
<dbReference type="PROSITE" id="PS50928">
    <property type="entry name" value="ABC_TM1"/>
    <property type="match status" value="1"/>
</dbReference>
<feature type="transmembrane region" description="Helical" evidence="8">
    <location>
        <begin position="184"/>
        <end position="204"/>
    </location>
</feature>
<reference evidence="10" key="2">
    <citation type="journal article" date="2021" name="PeerJ">
        <title>Extensive microbial diversity within the chicken gut microbiome revealed by metagenomics and culture.</title>
        <authorList>
            <person name="Gilroy R."/>
            <person name="Ravi A."/>
            <person name="Getino M."/>
            <person name="Pursley I."/>
            <person name="Horton D.L."/>
            <person name="Alikhan N.F."/>
            <person name="Baker D."/>
            <person name="Gharbi K."/>
            <person name="Hall N."/>
            <person name="Watson M."/>
            <person name="Adriaenssens E.M."/>
            <person name="Foster-Nyarko E."/>
            <person name="Jarju S."/>
            <person name="Secka A."/>
            <person name="Antonio M."/>
            <person name="Oren A."/>
            <person name="Chaudhuri R.R."/>
            <person name="La Ragione R."/>
            <person name="Hildebrand F."/>
            <person name="Pallen M.J."/>
        </authorList>
    </citation>
    <scope>NUCLEOTIDE SEQUENCE</scope>
    <source>
        <strain evidence="10">11159</strain>
    </source>
</reference>
<dbReference type="Gene3D" id="1.10.3720.10">
    <property type="entry name" value="MetI-like"/>
    <property type="match status" value="1"/>
</dbReference>
<evidence type="ECO:0000259" key="9">
    <source>
        <dbReference type="PROSITE" id="PS50928"/>
    </source>
</evidence>
<reference evidence="10" key="1">
    <citation type="submission" date="2020-10" db="EMBL/GenBank/DDBJ databases">
        <authorList>
            <person name="Gilroy R."/>
        </authorList>
    </citation>
    <scope>NUCLEOTIDE SEQUENCE</scope>
    <source>
        <strain evidence="10">11159</strain>
    </source>
</reference>
<dbReference type="InterPro" id="IPR035906">
    <property type="entry name" value="MetI-like_sf"/>
</dbReference>
<accession>A0A9D9DH49</accession>
<dbReference type="PANTHER" id="PTHR42929">
    <property type="entry name" value="INNER MEMBRANE ABC TRANSPORTER PERMEASE PROTEIN YDCU-RELATED-RELATED"/>
    <property type="match status" value="1"/>
</dbReference>
<dbReference type="AlphaFoldDB" id="A0A9D9DH49"/>
<dbReference type="GO" id="GO:0005886">
    <property type="term" value="C:plasma membrane"/>
    <property type="evidence" value="ECO:0007669"/>
    <property type="project" value="UniProtKB-SubCell"/>
</dbReference>
<evidence type="ECO:0000313" key="10">
    <source>
        <dbReference type="EMBL" id="MBO8427592.1"/>
    </source>
</evidence>
<name>A0A9D9DH49_9BACL</name>
<feature type="transmembrane region" description="Helical" evidence="8">
    <location>
        <begin position="58"/>
        <end position="84"/>
    </location>
</feature>
<proteinExistence type="inferred from homology"/>
<keyword evidence="4" id="KW-1003">Cell membrane</keyword>
<dbReference type="Pfam" id="PF00528">
    <property type="entry name" value="BPD_transp_1"/>
    <property type="match status" value="1"/>
</dbReference>
<feature type="transmembrane region" description="Helical" evidence="8">
    <location>
        <begin position="232"/>
        <end position="250"/>
    </location>
</feature>
<keyword evidence="6 8" id="KW-1133">Transmembrane helix</keyword>
<evidence type="ECO:0000256" key="5">
    <source>
        <dbReference type="ARBA" id="ARBA00022692"/>
    </source>
</evidence>
<evidence type="ECO:0000256" key="7">
    <source>
        <dbReference type="ARBA" id="ARBA00023136"/>
    </source>
</evidence>
<comment type="similarity">
    <text evidence="2">Belongs to the binding-protein-dependent transport system permease family. CysTW subfamily.</text>
</comment>
<dbReference type="GO" id="GO:0055085">
    <property type="term" value="P:transmembrane transport"/>
    <property type="evidence" value="ECO:0007669"/>
    <property type="project" value="InterPro"/>
</dbReference>
<comment type="caution">
    <text evidence="10">The sequence shown here is derived from an EMBL/GenBank/DDBJ whole genome shotgun (WGS) entry which is preliminary data.</text>
</comment>
<keyword evidence="7 8" id="KW-0472">Membrane</keyword>
<gene>
    <name evidence="10" type="ORF">IAC58_03470</name>
</gene>
<comment type="subcellular location">
    <subcellularLocation>
        <location evidence="1 8">Cell membrane</location>
        <topology evidence="1 8">Multi-pass membrane protein</topology>
    </subcellularLocation>
</comment>
<dbReference type="EMBL" id="JADIMY010000073">
    <property type="protein sequence ID" value="MBO8427592.1"/>
    <property type="molecule type" value="Genomic_DNA"/>
</dbReference>
<dbReference type="SUPFAM" id="SSF161098">
    <property type="entry name" value="MetI-like"/>
    <property type="match status" value="1"/>
</dbReference>
<evidence type="ECO:0000256" key="2">
    <source>
        <dbReference type="ARBA" id="ARBA00007069"/>
    </source>
</evidence>
<keyword evidence="3 8" id="KW-0813">Transport</keyword>
<feature type="transmembrane region" description="Helical" evidence="8">
    <location>
        <begin position="12"/>
        <end position="34"/>
    </location>
</feature>
<protein>
    <submittedName>
        <fullName evidence="10">ABC transporter permease</fullName>
    </submittedName>
</protein>
<feature type="transmembrane region" description="Helical" evidence="8">
    <location>
        <begin position="129"/>
        <end position="150"/>
    </location>
</feature>
<dbReference type="PANTHER" id="PTHR42929:SF1">
    <property type="entry name" value="INNER MEMBRANE ABC TRANSPORTER PERMEASE PROTEIN YDCU-RELATED"/>
    <property type="match status" value="1"/>
</dbReference>
<organism evidence="10 11">
    <name type="scientific">Candidatus Onthovivens merdipullorum</name>
    <dbReference type="NCBI Taxonomy" id="2840889"/>
    <lineage>
        <taxon>Bacteria</taxon>
        <taxon>Bacillati</taxon>
        <taxon>Bacillota</taxon>
        <taxon>Bacilli</taxon>
        <taxon>Bacillales</taxon>
        <taxon>Candidatus Onthovivens</taxon>
    </lineage>
</organism>
<sequence length="264" mass="29943">MKLRFQRKELCIPYFVFLILFVIIPIFLIIYYAFTDTNGNFTFDALVNFFSSTNKLNVLLVSLLFGLVNTILCLVIGYPIAYLLSNKKYNSNYIIVMLFVMPMWINFVLRTGATRDVLSWIGISGGEHPYITTMIGMVYNYLPFVILPLYSTMLKLDKSQIEAAIDLGCNRVQVFTKSIFPQSIPGVISAAMMVFMPTMSSYVIPDVLAEGKIVLFGNSIYLSYSNYQWGDGSFMALIMLFIVVICMLATRNFGDKDEGKASTW</sequence>